<dbReference type="InterPro" id="IPR003509">
    <property type="entry name" value="UPF0102_YraN-like"/>
</dbReference>
<comment type="similarity">
    <text evidence="1 2">Belongs to the UPF0102 family.</text>
</comment>
<dbReference type="Pfam" id="PF02021">
    <property type="entry name" value="UPF0102"/>
    <property type="match status" value="1"/>
</dbReference>
<name>A0A098GLK0_LEGMI</name>
<dbReference type="STRING" id="451.B6N58_14565"/>
<dbReference type="RefSeq" id="WP_045100448.1">
    <property type="nucleotide sequence ID" value="NZ_CP020614.1"/>
</dbReference>
<dbReference type="HAMAP" id="MF_00048">
    <property type="entry name" value="UPF0102"/>
    <property type="match status" value="1"/>
</dbReference>
<dbReference type="GO" id="GO:0003676">
    <property type="term" value="F:nucleic acid binding"/>
    <property type="evidence" value="ECO:0007669"/>
    <property type="project" value="InterPro"/>
</dbReference>
<dbReference type="NCBIfam" id="NF009150">
    <property type="entry name" value="PRK12497.1-3"/>
    <property type="match status" value="1"/>
</dbReference>
<keyword evidence="4" id="KW-0255">Endonuclease</keyword>
<organism evidence="3 5">
    <name type="scientific">Legionella micdadei</name>
    <name type="common">Tatlockia micdadei</name>
    <dbReference type="NCBI Taxonomy" id="451"/>
    <lineage>
        <taxon>Bacteria</taxon>
        <taxon>Pseudomonadati</taxon>
        <taxon>Pseudomonadota</taxon>
        <taxon>Gammaproteobacteria</taxon>
        <taxon>Legionellales</taxon>
        <taxon>Legionellaceae</taxon>
        <taxon>Legionella</taxon>
    </lineage>
</organism>
<dbReference type="InterPro" id="IPR011335">
    <property type="entry name" value="Restrct_endonuc-II-like"/>
</dbReference>
<dbReference type="PANTHER" id="PTHR34039:SF1">
    <property type="entry name" value="UPF0102 PROTEIN YRAN"/>
    <property type="match status" value="1"/>
</dbReference>
<dbReference type="Proteomes" id="UP000032414">
    <property type="component" value="Chromosome I"/>
</dbReference>
<reference evidence="5" key="1">
    <citation type="submission" date="2014-09" db="EMBL/GenBank/DDBJ databases">
        <authorList>
            <person name="Gomez-Valero L."/>
        </authorList>
    </citation>
    <scope>NUCLEOTIDE SEQUENCE [LARGE SCALE GENOMIC DNA]</scope>
    <source>
        <strain evidence="5">ATCC33218</strain>
    </source>
</reference>
<dbReference type="OrthoDB" id="9794876at2"/>
<evidence type="ECO:0000313" key="3">
    <source>
        <dbReference type="EMBL" id="CEG62386.1"/>
    </source>
</evidence>
<dbReference type="PATRIC" id="fig|451.8.peg.962"/>
<keyword evidence="4" id="KW-0540">Nuclease</keyword>
<evidence type="ECO:0000313" key="4">
    <source>
        <dbReference type="EMBL" id="SCY01454.1"/>
    </source>
</evidence>
<evidence type="ECO:0000313" key="5">
    <source>
        <dbReference type="Proteomes" id="UP000032414"/>
    </source>
</evidence>
<dbReference type="KEGG" id="tmc:LMI_3165"/>
<dbReference type="NCBIfam" id="TIGR00252">
    <property type="entry name" value="YraN family protein"/>
    <property type="match status" value="1"/>
</dbReference>
<dbReference type="HOGENOM" id="CLU_115353_1_0_6"/>
<dbReference type="EMBL" id="FMVN01000003">
    <property type="protein sequence ID" value="SCY01454.1"/>
    <property type="molecule type" value="Genomic_DNA"/>
</dbReference>
<proteinExistence type="inferred from homology"/>
<dbReference type="PANTHER" id="PTHR34039">
    <property type="entry name" value="UPF0102 PROTEIN YRAN"/>
    <property type="match status" value="1"/>
</dbReference>
<reference evidence="3" key="2">
    <citation type="submission" date="2014-09" db="EMBL/GenBank/DDBJ databases">
        <authorList>
            <person name="GOMEZ-VALERO Laura"/>
        </authorList>
    </citation>
    <scope>NUCLEOTIDE SEQUENCE</scope>
    <source>
        <strain evidence="3">ATCC33218</strain>
    </source>
</reference>
<keyword evidence="6" id="KW-1185">Reference proteome</keyword>
<dbReference type="CDD" id="cd20736">
    <property type="entry name" value="PoNe_Nuclease"/>
    <property type="match status" value="1"/>
</dbReference>
<dbReference type="GO" id="GO:0004519">
    <property type="term" value="F:endonuclease activity"/>
    <property type="evidence" value="ECO:0007669"/>
    <property type="project" value="UniProtKB-KW"/>
</dbReference>
<dbReference type="Proteomes" id="UP000182998">
    <property type="component" value="Unassembled WGS sequence"/>
</dbReference>
<accession>A0A098GLK0</accession>
<evidence type="ECO:0000256" key="1">
    <source>
        <dbReference type="ARBA" id="ARBA00006738"/>
    </source>
</evidence>
<dbReference type="InterPro" id="IPR011856">
    <property type="entry name" value="tRNA_endonuc-like_dom_sf"/>
</dbReference>
<dbReference type="AlphaFoldDB" id="A0A098GLK0"/>
<dbReference type="Gene3D" id="3.40.1350.10">
    <property type="match status" value="1"/>
</dbReference>
<evidence type="ECO:0000256" key="2">
    <source>
        <dbReference type="HAMAP-Rule" id="MF_00048"/>
    </source>
</evidence>
<dbReference type="SUPFAM" id="SSF52980">
    <property type="entry name" value="Restriction endonuclease-like"/>
    <property type="match status" value="1"/>
</dbReference>
<gene>
    <name evidence="3" type="ORF">LMI_3165</name>
    <name evidence="4" type="ORF">SAMN02982997_00610</name>
</gene>
<keyword evidence="4" id="KW-0378">Hydrolase</keyword>
<evidence type="ECO:0000313" key="6">
    <source>
        <dbReference type="Proteomes" id="UP000182998"/>
    </source>
</evidence>
<dbReference type="EMBL" id="LN614830">
    <property type="protein sequence ID" value="CEG62386.1"/>
    <property type="molecule type" value="Genomic_DNA"/>
</dbReference>
<sequence>MSLKTGIKAEQRARDYLLTQGLHWVRSNYRCPWGEIDLIMEEQNYLVFVEVRSRMSQAFGGAIASVTYVKQQRIAKAAAHYLMTTKKYNKQPVRFDVLGFEDKGQRVEWIKNAFEAGL</sequence>
<protein>
    <recommendedName>
        <fullName evidence="2">UPF0102 protein LMI_3165</fullName>
    </recommendedName>
</protein>
<reference evidence="4 6" key="3">
    <citation type="submission" date="2016-10" db="EMBL/GenBank/DDBJ databases">
        <authorList>
            <person name="Varghese N."/>
            <person name="Submissions S."/>
        </authorList>
    </citation>
    <scope>NUCLEOTIDE SEQUENCE [LARGE SCALE GENOMIC DNA]</scope>
    <source>
        <strain evidence="4 6">ATCC 33218</strain>
    </source>
</reference>